<evidence type="ECO:0008006" key="10">
    <source>
        <dbReference type="Google" id="ProtNLM"/>
    </source>
</evidence>
<sequence length="143" mass="15179">LTFNWGALLGWAAVEGGLAWSAGLLYAGGIAWTLGYDTIYAHQDKEDDALIGVKSSALALRDRTKPWLWTFYLAALVGFAATGALADIDWPFYAGIGAAALLLVWQAVALNINDPGNCLAKFKLNFWVGAVLFAGIVAARAMG</sequence>
<dbReference type="AlphaFoldDB" id="A0A382XHJ1"/>
<feature type="transmembrane region" description="Helical" evidence="8">
    <location>
        <begin position="92"/>
        <end position="112"/>
    </location>
</feature>
<accession>A0A382XHJ1</accession>
<dbReference type="Pfam" id="PF01040">
    <property type="entry name" value="UbiA"/>
    <property type="match status" value="1"/>
</dbReference>
<keyword evidence="6 8" id="KW-1133">Transmembrane helix</keyword>
<evidence type="ECO:0000256" key="1">
    <source>
        <dbReference type="ARBA" id="ARBA00001946"/>
    </source>
</evidence>
<gene>
    <name evidence="9" type="ORF">METZ01_LOCUS422662</name>
</gene>
<dbReference type="GO" id="GO:0006744">
    <property type="term" value="P:ubiquinone biosynthetic process"/>
    <property type="evidence" value="ECO:0007669"/>
    <property type="project" value="TreeGrafter"/>
</dbReference>
<organism evidence="9">
    <name type="scientific">marine metagenome</name>
    <dbReference type="NCBI Taxonomy" id="408172"/>
    <lineage>
        <taxon>unclassified sequences</taxon>
        <taxon>metagenomes</taxon>
        <taxon>ecological metagenomes</taxon>
    </lineage>
</organism>
<evidence type="ECO:0000256" key="5">
    <source>
        <dbReference type="ARBA" id="ARBA00022692"/>
    </source>
</evidence>
<feature type="transmembrane region" description="Helical" evidence="8">
    <location>
        <begin position="67"/>
        <end position="86"/>
    </location>
</feature>
<evidence type="ECO:0000256" key="3">
    <source>
        <dbReference type="ARBA" id="ARBA00005985"/>
    </source>
</evidence>
<keyword evidence="4" id="KW-0808">Transferase</keyword>
<name>A0A382XHJ1_9ZZZZ</name>
<dbReference type="GO" id="GO:0016765">
    <property type="term" value="F:transferase activity, transferring alkyl or aryl (other than methyl) groups"/>
    <property type="evidence" value="ECO:0007669"/>
    <property type="project" value="InterPro"/>
</dbReference>
<comment type="cofactor">
    <cofactor evidence="1">
        <name>Mg(2+)</name>
        <dbReference type="ChEBI" id="CHEBI:18420"/>
    </cofactor>
</comment>
<keyword evidence="5 8" id="KW-0812">Transmembrane</keyword>
<dbReference type="PANTHER" id="PTHR11048">
    <property type="entry name" value="PRENYLTRANSFERASES"/>
    <property type="match status" value="1"/>
</dbReference>
<feature type="transmembrane region" description="Helical" evidence="8">
    <location>
        <begin position="124"/>
        <end position="142"/>
    </location>
</feature>
<dbReference type="FunFam" id="1.20.120.1780:FF:000001">
    <property type="entry name" value="4-hydroxybenzoate octaprenyltransferase"/>
    <property type="match status" value="1"/>
</dbReference>
<reference evidence="9" key="1">
    <citation type="submission" date="2018-05" db="EMBL/GenBank/DDBJ databases">
        <authorList>
            <person name="Lanie J.A."/>
            <person name="Ng W.-L."/>
            <person name="Kazmierczak K.M."/>
            <person name="Andrzejewski T.M."/>
            <person name="Davidsen T.M."/>
            <person name="Wayne K.J."/>
            <person name="Tettelin H."/>
            <person name="Glass J.I."/>
            <person name="Rusch D."/>
            <person name="Podicherti R."/>
            <person name="Tsui H.-C.T."/>
            <person name="Winkler M.E."/>
        </authorList>
    </citation>
    <scope>NUCLEOTIDE SEQUENCE</scope>
</reference>
<dbReference type="EMBL" id="UINC01167346">
    <property type="protein sequence ID" value="SVD69808.1"/>
    <property type="molecule type" value="Genomic_DNA"/>
</dbReference>
<protein>
    <recommendedName>
        <fullName evidence="10">4-hydroxybenzoate octaprenyltransferase</fullName>
    </recommendedName>
</protein>
<evidence type="ECO:0000256" key="4">
    <source>
        <dbReference type="ARBA" id="ARBA00022679"/>
    </source>
</evidence>
<dbReference type="Gene3D" id="1.20.120.1780">
    <property type="entry name" value="UbiA prenyltransferase"/>
    <property type="match status" value="1"/>
</dbReference>
<evidence type="ECO:0000256" key="2">
    <source>
        <dbReference type="ARBA" id="ARBA00004141"/>
    </source>
</evidence>
<comment type="similarity">
    <text evidence="3">Belongs to the UbiA prenyltransferase family.</text>
</comment>
<proteinExistence type="inferred from homology"/>
<feature type="non-terminal residue" evidence="9">
    <location>
        <position position="1"/>
    </location>
</feature>
<comment type="subcellular location">
    <subcellularLocation>
        <location evidence="2">Membrane</location>
        <topology evidence="2">Multi-pass membrane protein</topology>
    </subcellularLocation>
</comment>
<dbReference type="InterPro" id="IPR039653">
    <property type="entry name" value="Prenyltransferase"/>
</dbReference>
<keyword evidence="7 8" id="KW-0472">Membrane</keyword>
<dbReference type="GO" id="GO:0005743">
    <property type="term" value="C:mitochondrial inner membrane"/>
    <property type="evidence" value="ECO:0007669"/>
    <property type="project" value="TreeGrafter"/>
</dbReference>
<evidence type="ECO:0000256" key="8">
    <source>
        <dbReference type="SAM" id="Phobius"/>
    </source>
</evidence>
<dbReference type="PANTHER" id="PTHR11048:SF28">
    <property type="entry name" value="4-HYDROXYBENZOATE POLYPRENYLTRANSFERASE, MITOCHONDRIAL"/>
    <property type="match status" value="1"/>
</dbReference>
<evidence type="ECO:0000256" key="7">
    <source>
        <dbReference type="ARBA" id="ARBA00023136"/>
    </source>
</evidence>
<dbReference type="InterPro" id="IPR000537">
    <property type="entry name" value="UbiA_prenyltransferase"/>
</dbReference>
<evidence type="ECO:0000256" key="6">
    <source>
        <dbReference type="ARBA" id="ARBA00022989"/>
    </source>
</evidence>
<evidence type="ECO:0000313" key="9">
    <source>
        <dbReference type="EMBL" id="SVD69808.1"/>
    </source>
</evidence>